<dbReference type="SUPFAM" id="SSF88659">
    <property type="entry name" value="Sigma3 and sigma4 domains of RNA polymerase sigma factors"/>
    <property type="match status" value="1"/>
</dbReference>
<dbReference type="InterPro" id="IPR013325">
    <property type="entry name" value="RNA_pol_sigma_r2"/>
</dbReference>
<feature type="domain" description="RNA polymerase sigma-70 region 2" evidence="6">
    <location>
        <begin position="23"/>
        <end position="89"/>
    </location>
</feature>
<proteinExistence type="inferred from homology"/>
<evidence type="ECO:0000256" key="4">
    <source>
        <dbReference type="ARBA" id="ARBA00023125"/>
    </source>
</evidence>
<comment type="caution">
    <text evidence="8">The sequence shown here is derived from an EMBL/GenBank/DDBJ whole genome shotgun (WGS) entry which is preliminary data.</text>
</comment>
<keyword evidence="3" id="KW-0731">Sigma factor</keyword>
<dbReference type="InterPro" id="IPR013324">
    <property type="entry name" value="RNA_pol_sigma_r3/r4-like"/>
</dbReference>
<dbReference type="InterPro" id="IPR007627">
    <property type="entry name" value="RNA_pol_sigma70_r2"/>
</dbReference>
<dbReference type="RefSeq" id="WP_212017306.1">
    <property type="nucleotide sequence ID" value="NZ_JAAFYZ010000169.1"/>
</dbReference>
<evidence type="ECO:0000259" key="6">
    <source>
        <dbReference type="Pfam" id="PF04542"/>
    </source>
</evidence>
<keyword evidence="5" id="KW-0804">Transcription</keyword>
<keyword evidence="9" id="KW-1185">Reference proteome</keyword>
<name>A0ABS5L1E7_9ACTN</name>
<dbReference type="Gene3D" id="1.10.1740.10">
    <property type="match status" value="1"/>
</dbReference>
<evidence type="ECO:0000259" key="7">
    <source>
        <dbReference type="Pfam" id="PF08281"/>
    </source>
</evidence>
<evidence type="ECO:0000256" key="1">
    <source>
        <dbReference type="ARBA" id="ARBA00010641"/>
    </source>
</evidence>
<sequence>MTTMVLSAPECHRQSGTIDVADLYARYRLPLTRLAVLLLGDVASAEDAVQEVFVKLWSRPDLLQSVAAPSSYLRTAVVNRARSVQRRRKLEREYAVMDTVDVEPAEITALLPLEHREVMEAVKALPTRQREVLLLRFWADLTEAEIARTLGITRGTVKSTASRGMRAVTARLRAGNA</sequence>
<dbReference type="Gene3D" id="1.10.10.10">
    <property type="entry name" value="Winged helix-like DNA-binding domain superfamily/Winged helix DNA-binding domain"/>
    <property type="match status" value="1"/>
</dbReference>
<dbReference type="Proteomes" id="UP000730482">
    <property type="component" value="Unassembled WGS sequence"/>
</dbReference>
<comment type="similarity">
    <text evidence="1">Belongs to the sigma-70 factor family. ECF subfamily.</text>
</comment>
<dbReference type="PANTHER" id="PTHR43133:SF50">
    <property type="entry name" value="ECF RNA POLYMERASE SIGMA FACTOR SIGM"/>
    <property type="match status" value="1"/>
</dbReference>
<dbReference type="EMBL" id="JAAFYZ010000169">
    <property type="protein sequence ID" value="MBS2552070.1"/>
    <property type="molecule type" value="Genomic_DNA"/>
</dbReference>
<dbReference type="InterPro" id="IPR039425">
    <property type="entry name" value="RNA_pol_sigma-70-like"/>
</dbReference>
<keyword evidence="2" id="KW-0805">Transcription regulation</keyword>
<reference evidence="8 9" key="1">
    <citation type="submission" date="2020-02" db="EMBL/GenBank/DDBJ databases">
        <title>Acidophilic actinobacteria isolated from forest soil.</title>
        <authorList>
            <person name="Golinska P."/>
        </authorList>
    </citation>
    <scope>NUCLEOTIDE SEQUENCE [LARGE SCALE GENOMIC DNA]</scope>
    <source>
        <strain evidence="8 9">NL8</strain>
    </source>
</reference>
<evidence type="ECO:0000256" key="2">
    <source>
        <dbReference type="ARBA" id="ARBA00023015"/>
    </source>
</evidence>
<dbReference type="CDD" id="cd06171">
    <property type="entry name" value="Sigma70_r4"/>
    <property type="match status" value="1"/>
</dbReference>
<gene>
    <name evidence="8" type="ORF">KGQ19_34925</name>
</gene>
<accession>A0ABS5L1E7</accession>
<dbReference type="PANTHER" id="PTHR43133">
    <property type="entry name" value="RNA POLYMERASE ECF-TYPE SIGMA FACTO"/>
    <property type="match status" value="1"/>
</dbReference>
<evidence type="ECO:0000313" key="9">
    <source>
        <dbReference type="Proteomes" id="UP000730482"/>
    </source>
</evidence>
<dbReference type="InterPro" id="IPR014284">
    <property type="entry name" value="RNA_pol_sigma-70_dom"/>
</dbReference>
<dbReference type="Pfam" id="PF08281">
    <property type="entry name" value="Sigma70_r4_2"/>
    <property type="match status" value="1"/>
</dbReference>
<evidence type="ECO:0000256" key="3">
    <source>
        <dbReference type="ARBA" id="ARBA00023082"/>
    </source>
</evidence>
<dbReference type="InterPro" id="IPR036388">
    <property type="entry name" value="WH-like_DNA-bd_sf"/>
</dbReference>
<evidence type="ECO:0000313" key="8">
    <source>
        <dbReference type="EMBL" id="MBS2552070.1"/>
    </source>
</evidence>
<organism evidence="8 9">
    <name type="scientific">Catenulispora pinistramenti</name>
    <dbReference type="NCBI Taxonomy" id="2705254"/>
    <lineage>
        <taxon>Bacteria</taxon>
        <taxon>Bacillati</taxon>
        <taxon>Actinomycetota</taxon>
        <taxon>Actinomycetes</taxon>
        <taxon>Catenulisporales</taxon>
        <taxon>Catenulisporaceae</taxon>
        <taxon>Catenulispora</taxon>
    </lineage>
</organism>
<evidence type="ECO:0000256" key="5">
    <source>
        <dbReference type="ARBA" id="ARBA00023163"/>
    </source>
</evidence>
<keyword evidence="4" id="KW-0238">DNA-binding</keyword>
<dbReference type="SUPFAM" id="SSF88946">
    <property type="entry name" value="Sigma2 domain of RNA polymerase sigma factors"/>
    <property type="match status" value="1"/>
</dbReference>
<feature type="domain" description="RNA polymerase sigma factor 70 region 4 type 2" evidence="7">
    <location>
        <begin position="116"/>
        <end position="167"/>
    </location>
</feature>
<dbReference type="Pfam" id="PF04542">
    <property type="entry name" value="Sigma70_r2"/>
    <property type="match status" value="1"/>
</dbReference>
<dbReference type="NCBIfam" id="TIGR02937">
    <property type="entry name" value="sigma70-ECF"/>
    <property type="match status" value="1"/>
</dbReference>
<dbReference type="InterPro" id="IPR013249">
    <property type="entry name" value="RNA_pol_sigma70_r4_t2"/>
</dbReference>
<protein>
    <submittedName>
        <fullName evidence="8">SigE family RNA polymerase sigma factor</fullName>
    </submittedName>
</protein>